<protein>
    <submittedName>
        <fullName evidence="1">Uncharacterized protein</fullName>
    </submittedName>
</protein>
<accession>A0ABV1WH91</accession>
<reference evidence="1 2" key="1">
    <citation type="submission" date="2024-06" db="EMBL/GenBank/DDBJ databases">
        <title>The Natural Products Discovery Center: Release of the First 8490 Sequenced Strains for Exploring Actinobacteria Biosynthetic Diversity.</title>
        <authorList>
            <person name="Kalkreuter E."/>
            <person name="Kautsar S.A."/>
            <person name="Yang D."/>
            <person name="Bader C.D."/>
            <person name="Teijaro C.N."/>
            <person name="Fluegel L."/>
            <person name="Davis C.M."/>
            <person name="Simpson J.R."/>
            <person name="Lauterbach L."/>
            <person name="Steele A.D."/>
            <person name="Gui C."/>
            <person name="Meng S."/>
            <person name="Li G."/>
            <person name="Viehrig K."/>
            <person name="Ye F."/>
            <person name="Su P."/>
            <person name="Kiefer A.F."/>
            <person name="Nichols A."/>
            <person name="Cepeda A.J."/>
            <person name="Yan W."/>
            <person name="Fan B."/>
            <person name="Jiang Y."/>
            <person name="Adhikari A."/>
            <person name="Zheng C.-J."/>
            <person name="Schuster L."/>
            <person name="Cowan T.M."/>
            <person name="Smanski M.J."/>
            <person name="Chevrette M.G."/>
            <person name="De Carvalho L.P.S."/>
            <person name="Shen B."/>
        </authorList>
    </citation>
    <scope>NUCLEOTIDE SEQUENCE [LARGE SCALE GENOMIC DNA]</scope>
    <source>
        <strain evidence="1 2">NPDC000634</strain>
    </source>
</reference>
<evidence type="ECO:0000313" key="1">
    <source>
        <dbReference type="EMBL" id="MER6983558.1"/>
    </source>
</evidence>
<comment type="caution">
    <text evidence="1">The sequence shown here is derived from an EMBL/GenBank/DDBJ whole genome shotgun (WGS) entry which is preliminary data.</text>
</comment>
<sequence length="89" mass="10207">MDDSRDAEAAPPPDAGVGVFSYGPYEVVRINLRVASEPYRGVAVAHYDAPDGCRAYRLALWPRPDVAPHGWYWWDEGRMTRRDFRRPDD</sequence>
<organism evidence="1 2">
    <name type="scientific">Streptomyces carpinensis</name>
    <dbReference type="NCBI Taxonomy" id="66369"/>
    <lineage>
        <taxon>Bacteria</taxon>
        <taxon>Bacillati</taxon>
        <taxon>Actinomycetota</taxon>
        <taxon>Actinomycetes</taxon>
        <taxon>Kitasatosporales</taxon>
        <taxon>Streptomycetaceae</taxon>
        <taxon>Streptomyces</taxon>
    </lineage>
</organism>
<dbReference type="RefSeq" id="WP_086731572.1">
    <property type="nucleotide sequence ID" value="NZ_MUBM01000728.1"/>
</dbReference>
<dbReference type="Proteomes" id="UP001458415">
    <property type="component" value="Unassembled WGS sequence"/>
</dbReference>
<gene>
    <name evidence="1" type="ORF">ABT317_43070</name>
</gene>
<dbReference type="EMBL" id="JBEPCU010001420">
    <property type="protein sequence ID" value="MER6983558.1"/>
    <property type="molecule type" value="Genomic_DNA"/>
</dbReference>
<keyword evidence="2" id="KW-1185">Reference proteome</keyword>
<proteinExistence type="predicted"/>
<evidence type="ECO:0000313" key="2">
    <source>
        <dbReference type="Proteomes" id="UP001458415"/>
    </source>
</evidence>
<name>A0ABV1WH91_9ACTN</name>